<comment type="caution">
    <text evidence="2">The sequence shown here is derived from an EMBL/GenBank/DDBJ whole genome shotgun (WGS) entry which is preliminary data.</text>
</comment>
<accession>A0A4R3ZUZ5</accession>
<dbReference type="Proteomes" id="UP000295805">
    <property type="component" value="Unassembled WGS sequence"/>
</dbReference>
<feature type="region of interest" description="Disordered" evidence="1">
    <location>
        <begin position="254"/>
        <end position="274"/>
    </location>
</feature>
<organism evidence="2 3">
    <name type="scientific">Dietzia cinnamea</name>
    <dbReference type="NCBI Taxonomy" id="321318"/>
    <lineage>
        <taxon>Bacteria</taxon>
        <taxon>Bacillati</taxon>
        <taxon>Actinomycetota</taxon>
        <taxon>Actinomycetes</taxon>
        <taxon>Mycobacteriales</taxon>
        <taxon>Dietziaceae</taxon>
        <taxon>Dietzia</taxon>
    </lineage>
</organism>
<protein>
    <submittedName>
        <fullName evidence="2">Uncharacterized protein</fullName>
    </submittedName>
</protein>
<evidence type="ECO:0000313" key="3">
    <source>
        <dbReference type="Proteomes" id="UP000295805"/>
    </source>
</evidence>
<name>A0A4R3ZUZ5_9ACTN</name>
<evidence type="ECO:0000256" key="1">
    <source>
        <dbReference type="SAM" id="MobiDB-lite"/>
    </source>
</evidence>
<dbReference type="EMBL" id="SMCX01000007">
    <property type="protein sequence ID" value="TCW24346.1"/>
    <property type="molecule type" value="Genomic_DNA"/>
</dbReference>
<evidence type="ECO:0000313" key="2">
    <source>
        <dbReference type="EMBL" id="TCW24346.1"/>
    </source>
</evidence>
<reference evidence="2 3" key="1">
    <citation type="submission" date="2019-03" db="EMBL/GenBank/DDBJ databases">
        <title>Root nodule microbial communities of legume samples collected from USA, Mexico and Botswana.</title>
        <authorList>
            <person name="Hirsch A."/>
        </authorList>
    </citation>
    <scope>NUCLEOTIDE SEQUENCE [LARGE SCALE GENOMIC DNA]</scope>
    <source>
        <strain evidence="2 3">55</strain>
    </source>
</reference>
<gene>
    <name evidence="2" type="ORF">EDD19_10743</name>
</gene>
<dbReference type="AlphaFoldDB" id="A0A4R3ZUZ5"/>
<sequence>MRHYGIRLIDMDAPDGEIDTDDPVAIVAAMKRLTRRLTREVLEQPGQGRPSGMVESLSRSRVAMGTGSTTLAFTVGDPAALEIDPIAEAVDARFRELVSDFESEDGPQNASESILGAAAELARAVTAAAPVAEFSTGDESSTIPVRRSEVHLDRWVGRIPAPEVMRSLTGRLEMGDLHSSAFRIRDAVGNTVDLVDVPEPETVIPFLGMNVTVTGLLTPAVGATENRMRAPEITLAVGVLERLGLAELPSMETLREQARSAPEPQPLDLTDDEIDSFMAAVRE</sequence>
<proteinExistence type="predicted"/>